<dbReference type="InterPro" id="IPR003959">
    <property type="entry name" value="ATPase_AAA_core"/>
</dbReference>
<dbReference type="SMART" id="SM00382">
    <property type="entry name" value="AAA"/>
    <property type="match status" value="1"/>
</dbReference>
<evidence type="ECO:0000256" key="3">
    <source>
        <dbReference type="ARBA" id="ARBA00022840"/>
    </source>
</evidence>
<dbReference type="GO" id="GO:0006261">
    <property type="term" value="P:DNA-templated DNA replication"/>
    <property type="evidence" value="ECO:0007669"/>
    <property type="project" value="TreeGrafter"/>
</dbReference>
<dbReference type="InterPro" id="IPR008921">
    <property type="entry name" value="DNA_pol3_clamp-load_cplx_C"/>
</dbReference>
<dbReference type="Gene3D" id="3.40.50.300">
    <property type="entry name" value="P-loop containing nucleotide triphosphate hydrolases"/>
    <property type="match status" value="1"/>
</dbReference>
<evidence type="ECO:0000313" key="5">
    <source>
        <dbReference type="EMBL" id="QTX33765.1"/>
    </source>
</evidence>
<evidence type="ECO:0000256" key="2">
    <source>
        <dbReference type="ARBA" id="ARBA00022741"/>
    </source>
</evidence>
<keyword evidence="3" id="KW-0067">ATP-binding</keyword>
<accession>A0A9Q7ABF8</accession>
<dbReference type="GO" id="GO:0005524">
    <property type="term" value="F:ATP binding"/>
    <property type="evidence" value="ECO:0007669"/>
    <property type="project" value="UniProtKB-KW"/>
</dbReference>
<protein>
    <submittedName>
        <fullName evidence="5">Replication-associated recombination protein A</fullName>
    </submittedName>
</protein>
<dbReference type="InterPro" id="IPR003593">
    <property type="entry name" value="AAA+_ATPase"/>
</dbReference>
<keyword evidence="6" id="KW-1185">Reference proteome</keyword>
<dbReference type="GO" id="GO:0017116">
    <property type="term" value="F:single-stranded DNA helicase activity"/>
    <property type="evidence" value="ECO:0007669"/>
    <property type="project" value="TreeGrafter"/>
</dbReference>
<dbReference type="KEGG" id="aram:KAR29_09540"/>
<dbReference type="GO" id="GO:0003677">
    <property type="term" value="F:DNA binding"/>
    <property type="evidence" value="ECO:0007669"/>
    <property type="project" value="InterPro"/>
</dbReference>
<feature type="domain" description="AAA+ ATPase" evidence="4">
    <location>
        <begin position="30"/>
        <end position="148"/>
    </location>
</feature>
<dbReference type="InterPro" id="IPR027417">
    <property type="entry name" value="P-loop_NTPase"/>
</dbReference>
<dbReference type="Pfam" id="PF00004">
    <property type="entry name" value="AAA"/>
    <property type="match status" value="1"/>
</dbReference>
<dbReference type="SUPFAM" id="SSF52540">
    <property type="entry name" value="P-loop containing nucleoside triphosphate hydrolases"/>
    <property type="match status" value="1"/>
</dbReference>
<dbReference type="CDD" id="cd00009">
    <property type="entry name" value="AAA"/>
    <property type="match status" value="1"/>
</dbReference>
<dbReference type="FunFam" id="1.20.272.10:FF:000001">
    <property type="entry name" value="Putative AAA family ATPase"/>
    <property type="match status" value="1"/>
</dbReference>
<dbReference type="Gene3D" id="1.10.8.60">
    <property type="match status" value="1"/>
</dbReference>
<dbReference type="Gene3D" id="1.10.3710.10">
    <property type="entry name" value="DNA polymerase III clamp loader subunits, C-terminal domain"/>
    <property type="match status" value="1"/>
</dbReference>
<dbReference type="RefSeq" id="WP_274374961.1">
    <property type="nucleotide sequence ID" value="NZ_CP072943.1"/>
</dbReference>
<dbReference type="InterPro" id="IPR021886">
    <property type="entry name" value="MgsA_C"/>
</dbReference>
<sequence>MRPRTLDDFLGQSHLVGVGAPLRRLLEAGRVPGSILYGPPGVGKTTLVRLMAQATGRSLLEINAVTSKVSDLRQLVDEALALKERNGGRAALAFVDEIYHFNRSQQNALLPSVERGDLILVGTTTENPWFEINKTLLSRLVVYELQPLGEAELTALLRRALSDVESGMGALSVEADEEALLALARSAGGDARQALTRLEVAVSSLAASMGRRLTVEALGASLPGAYRRYDRASDDHYGVISAFIKSLRGSDPDAALHWLGRMVASGEDLRFIARRLLIFAAEDVGLADPRALLIATASAEAADRVGYPEARIILAEAALYLALAPKSNSAYRAVNAAVADAESGPLQEVPEPLRPHGTGYLYPHDDERHWVPQAYMKEIRRYYFPGRLGEEPRLAAPLKGYWRRFREEE</sequence>
<dbReference type="GO" id="GO:0000731">
    <property type="term" value="P:DNA synthesis involved in DNA repair"/>
    <property type="evidence" value="ECO:0007669"/>
    <property type="project" value="TreeGrafter"/>
</dbReference>
<dbReference type="EMBL" id="CP072943">
    <property type="protein sequence ID" value="QTX33765.1"/>
    <property type="molecule type" value="Genomic_DNA"/>
</dbReference>
<name>A0A9Q7ABF8_9BACT</name>
<dbReference type="Proteomes" id="UP000671879">
    <property type="component" value="Chromosome"/>
</dbReference>
<evidence type="ECO:0000313" key="6">
    <source>
        <dbReference type="Proteomes" id="UP000671879"/>
    </source>
</evidence>
<dbReference type="PANTHER" id="PTHR13779:SF7">
    <property type="entry name" value="ATPASE WRNIP1"/>
    <property type="match status" value="1"/>
</dbReference>
<dbReference type="GO" id="GO:0008047">
    <property type="term" value="F:enzyme activator activity"/>
    <property type="evidence" value="ECO:0007669"/>
    <property type="project" value="TreeGrafter"/>
</dbReference>
<evidence type="ECO:0000259" key="4">
    <source>
        <dbReference type="SMART" id="SM00382"/>
    </source>
</evidence>
<dbReference type="PANTHER" id="PTHR13779">
    <property type="entry name" value="WERNER HELICASE-INTERACTING PROTEIN 1 FAMILY MEMBER"/>
    <property type="match status" value="1"/>
</dbReference>
<evidence type="ECO:0000256" key="1">
    <source>
        <dbReference type="ARBA" id="ARBA00008959"/>
    </source>
</evidence>
<dbReference type="InterPro" id="IPR051314">
    <property type="entry name" value="AAA_ATPase_RarA/MGS1/WRNIP1"/>
</dbReference>
<dbReference type="AlphaFoldDB" id="A0A9Q7ABF8"/>
<dbReference type="Gene3D" id="1.20.272.10">
    <property type="match status" value="1"/>
</dbReference>
<keyword evidence="2" id="KW-0547">Nucleotide-binding</keyword>
<dbReference type="CDD" id="cd18139">
    <property type="entry name" value="HLD_clamp_RarA"/>
    <property type="match status" value="1"/>
</dbReference>
<proteinExistence type="inferred from homology"/>
<comment type="similarity">
    <text evidence="1">Belongs to the AAA ATPase family. RarA/MGS1/WRNIP1 subfamily.</text>
</comment>
<dbReference type="Pfam" id="PF16193">
    <property type="entry name" value="AAA_assoc_2"/>
    <property type="match status" value="1"/>
</dbReference>
<dbReference type="InterPro" id="IPR032423">
    <property type="entry name" value="AAA_assoc_2"/>
</dbReference>
<dbReference type="SUPFAM" id="SSF48019">
    <property type="entry name" value="post-AAA+ oligomerization domain-like"/>
    <property type="match status" value="1"/>
</dbReference>
<dbReference type="Pfam" id="PF12002">
    <property type="entry name" value="MgsA_C"/>
    <property type="match status" value="1"/>
</dbReference>
<reference evidence="6" key="1">
    <citation type="submission" date="2021-04" db="EMBL/GenBank/DDBJ databases">
        <title>A novel Synergistetes isolate from a pyrite-forming mixed culture.</title>
        <authorList>
            <person name="Bunk B."/>
            <person name="Sproer C."/>
            <person name="Spring S."/>
            <person name="Pester M."/>
        </authorList>
    </citation>
    <scope>NUCLEOTIDE SEQUENCE [LARGE SCALE GENOMIC DNA]</scope>
    <source>
        <strain evidence="6">J.5.4.2-T.3.5.2</strain>
    </source>
</reference>
<organism evidence="5 6">
    <name type="scientific">Aminithiophilus ramosus</name>
    <dbReference type="NCBI Taxonomy" id="3029084"/>
    <lineage>
        <taxon>Bacteria</taxon>
        <taxon>Thermotogati</taxon>
        <taxon>Synergistota</taxon>
        <taxon>Synergistia</taxon>
        <taxon>Synergistales</taxon>
        <taxon>Aminithiophilaceae</taxon>
        <taxon>Aminithiophilus</taxon>
    </lineage>
</organism>
<dbReference type="GO" id="GO:0016887">
    <property type="term" value="F:ATP hydrolysis activity"/>
    <property type="evidence" value="ECO:0007669"/>
    <property type="project" value="InterPro"/>
</dbReference>
<gene>
    <name evidence="5" type="ORF">KAR29_09540</name>
</gene>